<dbReference type="PANTHER" id="PTHR37375:SF1">
    <property type="entry name" value="DUF2470 DOMAIN-CONTAINING PROTEIN"/>
    <property type="match status" value="1"/>
</dbReference>
<accession>A0A1Q3BLP1</accession>
<organism evidence="1 2">
    <name type="scientific">Cephalotus follicularis</name>
    <name type="common">Albany pitcher plant</name>
    <dbReference type="NCBI Taxonomy" id="3775"/>
    <lineage>
        <taxon>Eukaryota</taxon>
        <taxon>Viridiplantae</taxon>
        <taxon>Streptophyta</taxon>
        <taxon>Embryophyta</taxon>
        <taxon>Tracheophyta</taxon>
        <taxon>Spermatophyta</taxon>
        <taxon>Magnoliopsida</taxon>
        <taxon>eudicotyledons</taxon>
        <taxon>Gunneridae</taxon>
        <taxon>Pentapetalae</taxon>
        <taxon>rosids</taxon>
        <taxon>fabids</taxon>
        <taxon>Oxalidales</taxon>
        <taxon>Cephalotaceae</taxon>
        <taxon>Cephalotus</taxon>
    </lineage>
</organism>
<dbReference type="OrthoDB" id="10256706at2759"/>
<dbReference type="EMBL" id="BDDD01000667">
    <property type="protein sequence ID" value="GAV68895.1"/>
    <property type="molecule type" value="Genomic_DNA"/>
</dbReference>
<keyword evidence="2" id="KW-1185">Reference proteome</keyword>
<evidence type="ECO:0000313" key="1">
    <source>
        <dbReference type="EMBL" id="GAV68895.1"/>
    </source>
</evidence>
<name>A0A1Q3BLP1_CEPFO</name>
<dbReference type="InterPro" id="IPR012349">
    <property type="entry name" value="Split_barrel_FMN-bd"/>
</dbReference>
<dbReference type="Gene3D" id="3.20.180.10">
    <property type="entry name" value="PNP-oxidase-like"/>
    <property type="match status" value="1"/>
</dbReference>
<gene>
    <name evidence="1" type="ORF">CFOL_v3_12398</name>
</gene>
<dbReference type="Gene3D" id="2.30.110.10">
    <property type="entry name" value="Electron Transport, Fmn-binding Protein, Chain A"/>
    <property type="match status" value="1"/>
</dbReference>
<evidence type="ECO:0000313" key="2">
    <source>
        <dbReference type="Proteomes" id="UP000187406"/>
    </source>
</evidence>
<protein>
    <recommendedName>
        <fullName evidence="3">DUF2470 domain-containing protein</fullName>
    </recommendedName>
</protein>
<evidence type="ECO:0008006" key="3">
    <source>
        <dbReference type="Google" id="ProtNLM"/>
    </source>
</evidence>
<comment type="caution">
    <text evidence="1">The sequence shown here is derived from an EMBL/GenBank/DDBJ whole genome shotgun (WGS) entry which is preliminary data.</text>
</comment>
<dbReference type="SUPFAM" id="SSF50475">
    <property type="entry name" value="FMN-binding split barrel"/>
    <property type="match status" value="1"/>
</dbReference>
<dbReference type="FunCoup" id="A0A1Q3BLP1">
    <property type="interactions" value="958"/>
</dbReference>
<dbReference type="InterPro" id="IPR037119">
    <property type="entry name" value="Haem_oxidase_HugZ-like_sf"/>
</dbReference>
<sequence length="307" mass="34391">MKGTKATVLTLAEKCKNILASNWQGTLHTIKADAKGSKEDIYTSKVKYILLGGKPYIWVPEKEMHNVNIIVDERSSFSVASPFPAPLASLLKSISKLPARVSLTGNTETLKSEKVQLATESLKEVIQCERSGFSKFSYTVSSVLSSNHILTSWCENLKELLDGTEKYVVYKFNLRSCMFIDGYGGPYEVDLKDIEKSKADLLAPFSAKLIDGINQSEARRRALVLFCFVYLNANAKDAYMLSVDRKGFVVLAKISDSVIKDGISEYQWKELRFTFHEDALDVENFCRLLVEMEEEAIQKVSSYSGLA</sequence>
<dbReference type="AlphaFoldDB" id="A0A1Q3BLP1"/>
<proteinExistence type="predicted"/>
<dbReference type="Proteomes" id="UP000187406">
    <property type="component" value="Unassembled WGS sequence"/>
</dbReference>
<reference evidence="2" key="1">
    <citation type="submission" date="2016-04" db="EMBL/GenBank/DDBJ databases">
        <title>Cephalotus genome sequencing.</title>
        <authorList>
            <person name="Fukushima K."/>
            <person name="Hasebe M."/>
            <person name="Fang X."/>
        </authorList>
    </citation>
    <scope>NUCLEOTIDE SEQUENCE [LARGE SCALE GENOMIC DNA]</scope>
    <source>
        <strain evidence="2">cv. St1</strain>
    </source>
</reference>
<dbReference type="InParanoid" id="A0A1Q3BLP1"/>
<dbReference type="STRING" id="3775.A0A1Q3BLP1"/>
<dbReference type="PANTHER" id="PTHR37375">
    <property type="entry name" value="EXPRESSED PROTEIN"/>
    <property type="match status" value="1"/>
</dbReference>